<reference evidence="2 3" key="1">
    <citation type="journal article" date="2016" name="Mol. Biol. Evol.">
        <title>Comparative Genomics of Early-Diverging Mushroom-Forming Fungi Provides Insights into the Origins of Lignocellulose Decay Capabilities.</title>
        <authorList>
            <person name="Nagy L.G."/>
            <person name="Riley R."/>
            <person name="Tritt A."/>
            <person name="Adam C."/>
            <person name="Daum C."/>
            <person name="Floudas D."/>
            <person name="Sun H."/>
            <person name="Yadav J.S."/>
            <person name="Pangilinan J."/>
            <person name="Larsson K.H."/>
            <person name="Matsuura K."/>
            <person name="Barry K."/>
            <person name="Labutti K."/>
            <person name="Kuo R."/>
            <person name="Ohm R.A."/>
            <person name="Bhattacharya S.S."/>
            <person name="Shirouzu T."/>
            <person name="Yoshinaga Y."/>
            <person name="Martin F.M."/>
            <person name="Grigoriev I.V."/>
            <person name="Hibbett D.S."/>
        </authorList>
    </citation>
    <scope>NUCLEOTIDE SEQUENCE [LARGE SCALE GENOMIC DNA]</scope>
    <source>
        <strain evidence="2 3">HHB10207 ss-3</strain>
    </source>
</reference>
<keyword evidence="3" id="KW-1185">Reference proteome</keyword>
<gene>
    <name evidence="2" type="ORF">SISSUDRAFT_752358</name>
</gene>
<keyword evidence="1" id="KW-1133">Transmembrane helix</keyword>
<dbReference type="EMBL" id="KV428063">
    <property type="protein sequence ID" value="KZT38428.1"/>
    <property type="molecule type" value="Genomic_DNA"/>
</dbReference>
<organism evidence="2 3">
    <name type="scientific">Sistotremastrum suecicum HHB10207 ss-3</name>
    <dbReference type="NCBI Taxonomy" id="1314776"/>
    <lineage>
        <taxon>Eukaryota</taxon>
        <taxon>Fungi</taxon>
        <taxon>Dikarya</taxon>
        <taxon>Basidiomycota</taxon>
        <taxon>Agaricomycotina</taxon>
        <taxon>Agaricomycetes</taxon>
        <taxon>Sistotremastrales</taxon>
        <taxon>Sistotremastraceae</taxon>
        <taxon>Sistotremastrum</taxon>
    </lineage>
</organism>
<sequence>MYSENVDASDKATQKRQRMYMTRAKLLSLSPYCIVTVSLLRSEKRGRIDRMTYDSISFTESRRSNNVHNLQYLRFRRARLISRSASTKFWCAFVESTGTFVDQGEQ</sequence>
<dbReference type="AlphaFoldDB" id="A0A166DEA5"/>
<name>A0A166DEA5_9AGAM</name>
<evidence type="ECO:0000256" key="1">
    <source>
        <dbReference type="SAM" id="Phobius"/>
    </source>
</evidence>
<protein>
    <submittedName>
        <fullName evidence="2">Uncharacterized protein</fullName>
    </submittedName>
</protein>
<evidence type="ECO:0000313" key="2">
    <source>
        <dbReference type="EMBL" id="KZT38428.1"/>
    </source>
</evidence>
<feature type="transmembrane region" description="Helical" evidence="1">
    <location>
        <begin position="20"/>
        <end position="40"/>
    </location>
</feature>
<dbReference type="Proteomes" id="UP000076798">
    <property type="component" value="Unassembled WGS sequence"/>
</dbReference>
<evidence type="ECO:0000313" key="3">
    <source>
        <dbReference type="Proteomes" id="UP000076798"/>
    </source>
</evidence>
<proteinExistence type="predicted"/>
<keyword evidence="1" id="KW-0812">Transmembrane</keyword>
<accession>A0A166DEA5</accession>
<keyword evidence="1" id="KW-0472">Membrane</keyword>